<keyword evidence="2" id="KW-0964">Secreted</keyword>
<dbReference type="EMBL" id="AZFT01000033">
    <property type="protein sequence ID" value="KRL85671.1"/>
    <property type="molecule type" value="Genomic_DNA"/>
</dbReference>
<evidence type="ECO:0000313" key="8">
    <source>
        <dbReference type="Proteomes" id="UP000051324"/>
    </source>
</evidence>
<dbReference type="AlphaFoldDB" id="A0A0R1TWW2"/>
<evidence type="ECO:0000259" key="6">
    <source>
        <dbReference type="PROSITE" id="PS50847"/>
    </source>
</evidence>
<dbReference type="Pfam" id="PF08428">
    <property type="entry name" value="Rib"/>
    <property type="match status" value="3"/>
</dbReference>
<comment type="caution">
    <text evidence="7">The sequence shown here is derived from an EMBL/GenBank/DDBJ whole genome shotgun (WGS) entry which is preliminary data.</text>
</comment>
<evidence type="ECO:0000256" key="2">
    <source>
        <dbReference type="ARBA" id="ARBA00022525"/>
    </source>
</evidence>
<evidence type="ECO:0000256" key="4">
    <source>
        <dbReference type="ARBA" id="ARBA00023088"/>
    </source>
</evidence>
<keyword evidence="3" id="KW-0732">Signal</keyword>
<gene>
    <name evidence="7" type="ORF">FC32_GL000067</name>
</gene>
<organism evidence="7 8">
    <name type="scientific">Ligilactobacillus apodemi DSM 16634 = JCM 16172</name>
    <dbReference type="NCBI Taxonomy" id="1423724"/>
    <lineage>
        <taxon>Bacteria</taxon>
        <taxon>Bacillati</taxon>
        <taxon>Bacillota</taxon>
        <taxon>Bacilli</taxon>
        <taxon>Lactobacillales</taxon>
        <taxon>Lactobacillaceae</taxon>
        <taxon>Ligilactobacillus</taxon>
    </lineage>
</organism>
<dbReference type="STRING" id="1423724.FC32_GL000067"/>
<dbReference type="Proteomes" id="UP000051324">
    <property type="component" value="Unassembled WGS sequence"/>
</dbReference>
<dbReference type="PATRIC" id="fig|1423724.4.peg.68"/>
<protein>
    <recommendedName>
        <fullName evidence="6">Gram-positive cocci surface proteins LPxTG domain-containing protein</fullName>
    </recommendedName>
</protein>
<accession>A0A0R1TWW2</accession>
<dbReference type="InterPro" id="IPR059115">
    <property type="entry name" value="Rib"/>
</dbReference>
<keyword evidence="8" id="KW-1185">Reference proteome</keyword>
<feature type="domain" description="Gram-positive cocci surface proteins LPxTG" evidence="6">
    <location>
        <begin position="350"/>
        <end position="387"/>
    </location>
</feature>
<keyword evidence="1" id="KW-0134">Cell wall</keyword>
<proteinExistence type="predicted"/>
<evidence type="ECO:0000256" key="5">
    <source>
        <dbReference type="SAM" id="MobiDB-lite"/>
    </source>
</evidence>
<keyword evidence="4" id="KW-0572">Peptidoglycan-anchor</keyword>
<reference evidence="7 8" key="1">
    <citation type="journal article" date="2015" name="Genome Announc.">
        <title>Expanding the biotechnology potential of lactobacilli through comparative genomics of 213 strains and associated genera.</title>
        <authorList>
            <person name="Sun Z."/>
            <person name="Harris H.M."/>
            <person name="McCann A."/>
            <person name="Guo C."/>
            <person name="Argimon S."/>
            <person name="Zhang W."/>
            <person name="Yang X."/>
            <person name="Jeffery I.B."/>
            <person name="Cooney J.C."/>
            <person name="Kagawa T.F."/>
            <person name="Liu W."/>
            <person name="Song Y."/>
            <person name="Salvetti E."/>
            <person name="Wrobel A."/>
            <person name="Rasinkangas P."/>
            <person name="Parkhill J."/>
            <person name="Rea M.C."/>
            <person name="O'Sullivan O."/>
            <person name="Ritari J."/>
            <person name="Douillard F.P."/>
            <person name="Paul Ross R."/>
            <person name="Yang R."/>
            <person name="Briner A.E."/>
            <person name="Felis G.E."/>
            <person name="de Vos W.M."/>
            <person name="Barrangou R."/>
            <person name="Klaenhammer T.R."/>
            <person name="Caufield P.W."/>
            <person name="Cui Y."/>
            <person name="Zhang H."/>
            <person name="O'Toole P.W."/>
        </authorList>
    </citation>
    <scope>NUCLEOTIDE SEQUENCE [LARGE SCALE GENOMIC DNA]</scope>
    <source>
        <strain evidence="7 8">DSM 16634</strain>
    </source>
</reference>
<dbReference type="InterPro" id="IPR012706">
    <property type="entry name" value="Rib_alpha_Esp_rpt"/>
</dbReference>
<evidence type="ECO:0000256" key="3">
    <source>
        <dbReference type="ARBA" id="ARBA00022729"/>
    </source>
</evidence>
<dbReference type="Pfam" id="PF00746">
    <property type="entry name" value="Gram_pos_anchor"/>
    <property type="match status" value="1"/>
</dbReference>
<evidence type="ECO:0000256" key="1">
    <source>
        <dbReference type="ARBA" id="ARBA00022512"/>
    </source>
</evidence>
<dbReference type="InterPro" id="IPR019931">
    <property type="entry name" value="LPXTG_anchor"/>
</dbReference>
<feature type="compositionally biased region" description="Polar residues" evidence="5">
    <location>
        <begin position="332"/>
        <end position="356"/>
    </location>
</feature>
<feature type="compositionally biased region" description="Basic and acidic residues" evidence="5">
    <location>
        <begin position="307"/>
        <end position="316"/>
    </location>
</feature>
<feature type="region of interest" description="Disordered" evidence="5">
    <location>
        <begin position="252"/>
        <end position="276"/>
    </location>
</feature>
<evidence type="ECO:0000313" key="7">
    <source>
        <dbReference type="EMBL" id="KRL85671.1"/>
    </source>
</evidence>
<dbReference type="PROSITE" id="PS50847">
    <property type="entry name" value="GRAM_POS_ANCHORING"/>
    <property type="match status" value="1"/>
</dbReference>
<dbReference type="eggNOG" id="COG3064">
    <property type="taxonomic scope" value="Bacteria"/>
</dbReference>
<feature type="compositionally biased region" description="Polar residues" evidence="5">
    <location>
        <begin position="260"/>
        <end position="269"/>
    </location>
</feature>
<dbReference type="NCBIfam" id="TIGR01167">
    <property type="entry name" value="LPXTG_anchor"/>
    <property type="match status" value="1"/>
</dbReference>
<name>A0A0R1TWW2_9LACO</name>
<dbReference type="NCBIfam" id="TIGR02331">
    <property type="entry name" value="rib_alpha"/>
    <property type="match status" value="3"/>
</dbReference>
<feature type="region of interest" description="Disordered" evidence="5">
    <location>
        <begin position="289"/>
        <end position="356"/>
    </location>
</feature>
<sequence length="387" mass="40882">MQVKVGNDADAVTLKAKANVHAALNSKLTPESVLDPSVALPQGTKVAWKVPVDTTKVGRQTGTLEVTYPDGSKDELPVKVKVGNDADVVTPKAKANVHAALNSKLAPESVLDSSVAFPQGTKVTWKVPVDTSKAGMQTGTLEVTYPDGSKDDLPVQVKVGTDADAVTPKVKANVHAALNSKLTPESVLDPNVALPQGTKVAWKTPVDTSKAGMQTGTLEVTYPDGSKDELPVTVTVDGGTKKNTKMHAAALNANQKDHSNNNNDQGTNLKQKHEKATKNVVNNQTQVVLKGNQKELSFKQTGQNDSSLEREPEKGAKHVANNHKQVALAKMRSQSTKQALTKATKTSTELPQTGEKNSASLTLLGLVGALLGLFGLTEATKGKSKKF</sequence>
<dbReference type="Gene3D" id="3.10.20.890">
    <property type="match status" value="2"/>
</dbReference>